<keyword evidence="2" id="KW-1185">Reference proteome</keyword>
<gene>
    <name evidence="1" type="ORF">AALO_G00001680</name>
</gene>
<dbReference type="Proteomes" id="UP000823561">
    <property type="component" value="Chromosome 1"/>
</dbReference>
<name>A0AAV6HIJ5_9TELE</name>
<evidence type="ECO:0000313" key="2">
    <source>
        <dbReference type="Proteomes" id="UP000823561"/>
    </source>
</evidence>
<dbReference type="AlphaFoldDB" id="A0AAV6HIJ5"/>
<evidence type="ECO:0000313" key="1">
    <source>
        <dbReference type="EMBL" id="KAG5285292.1"/>
    </source>
</evidence>
<organism evidence="1 2">
    <name type="scientific">Alosa alosa</name>
    <name type="common">allis shad</name>
    <dbReference type="NCBI Taxonomy" id="278164"/>
    <lineage>
        <taxon>Eukaryota</taxon>
        <taxon>Metazoa</taxon>
        <taxon>Chordata</taxon>
        <taxon>Craniata</taxon>
        <taxon>Vertebrata</taxon>
        <taxon>Euteleostomi</taxon>
        <taxon>Actinopterygii</taxon>
        <taxon>Neopterygii</taxon>
        <taxon>Teleostei</taxon>
        <taxon>Clupei</taxon>
        <taxon>Clupeiformes</taxon>
        <taxon>Clupeoidei</taxon>
        <taxon>Clupeidae</taxon>
        <taxon>Alosa</taxon>
    </lineage>
</organism>
<protein>
    <submittedName>
        <fullName evidence="1">Uncharacterized protein</fullName>
    </submittedName>
</protein>
<comment type="caution">
    <text evidence="1">The sequence shown here is derived from an EMBL/GenBank/DDBJ whole genome shotgun (WGS) entry which is preliminary data.</text>
</comment>
<accession>A0AAV6HIJ5</accession>
<proteinExistence type="predicted"/>
<reference evidence="1 2" key="1">
    <citation type="submission" date="2020-10" db="EMBL/GenBank/DDBJ databases">
        <title>Chromosome-scale genome assembly of the Allis shad, Alosa alosa.</title>
        <authorList>
            <person name="Margot Z."/>
            <person name="Christophe K."/>
            <person name="Cabau C."/>
            <person name="Louis A."/>
            <person name="Berthelot C."/>
            <person name="Parey E."/>
            <person name="Roest Crollius H."/>
            <person name="Montfort J."/>
            <person name="Robinson-Rechavi M."/>
            <person name="Bucao C."/>
            <person name="Bouchez O."/>
            <person name="Gislard M."/>
            <person name="Lluch J."/>
            <person name="Milhes M."/>
            <person name="Lampietro C."/>
            <person name="Lopez Roques C."/>
            <person name="Donnadieu C."/>
            <person name="Braasch I."/>
            <person name="Desvignes T."/>
            <person name="Postlethwait J."/>
            <person name="Bobe J."/>
            <person name="Guiguen Y."/>
        </authorList>
    </citation>
    <scope>NUCLEOTIDE SEQUENCE [LARGE SCALE GENOMIC DNA]</scope>
    <source>
        <strain evidence="1">M-15738</strain>
        <tissue evidence="1">Blood</tissue>
    </source>
</reference>
<sequence length="106" mass="11873">MVRCQTIHFNDIGWPARLVVYSIPKKIHIHIFNPVAISTAIGCVECTVLSYNADAVDPEFVLIWKRAQGGSFPDGLAEHIHICLHIAHHSQLKLSVNKEVIFGFMP</sequence>
<dbReference type="EMBL" id="JADWDJ010000001">
    <property type="protein sequence ID" value="KAG5285292.1"/>
    <property type="molecule type" value="Genomic_DNA"/>
</dbReference>